<dbReference type="GO" id="GO:0016301">
    <property type="term" value="F:kinase activity"/>
    <property type="evidence" value="ECO:0007669"/>
    <property type="project" value="UniProtKB-KW"/>
</dbReference>
<dbReference type="InterPro" id="IPR004720">
    <property type="entry name" value="PTS_IIB_sorbose-sp"/>
</dbReference>
<evidence type="ECO:0000256" key="2">
    <source>
        <dbReference type="ARBA" id="ARBA00022448"/>
    </source>
</evidence>
<reference evidence="8 9" key="1">
    <citation type="submission" date="2017-03" db="EMBL/GenBank/DDBJ databases">
        <title>Paenibacillus larvae genome sequencing.</title>
        <authorList>
            <person name="Dingman D.W."/>
        </authorList>
    </citation>
    <scope>NUCLEOTIDE SEQUENCE [LARGE SCALE GENOMIC DNA]</scope>
    <source>
        <strain evidence="8 9">SAG 10367</strain>
    </source>
</reference>
<protein>
    <submittedName>
        <fullName evidence="8">PTS mannose/fructose/sorbose transporter subunit IIB</fullName>
    </submittedName>
</protein>
<dbReference type="InterPro" id="IPR036667">
    <property type="entry name" value="PTS_IIB_sorbose-sp_sf"/>
</dbReference>
<sequence>MEGIVHIRIDDRLIHGQVATRWATGLKVNRIMVIDDEVAANENEKAILRMAAPSSVNTSILGFEKAVANLQNGNYRGQRVLLIVKTPEILANMMERGLKFPQVNIGNMSNRPGTKQIKKSVSMTSSEVSSIELLMSQGVKVTAQMVPDEPDTDIEVFLRKIQGI</sequence>
<gene>
    <name evidence="8" type="ORF">B7C51_20860</name>
</gene>
<evidence type="ECO:0000256" key="6">
    <source>
        <dbReference type="ARBA" id="ARBA00022683"/>
    </source>
</evidence>
<evidence type="ECO:0000256" key="1">
    <source>
        <dbReference type="ARBA" id="ARBA00004496"/>
    </source>
</evidence>
<dbReference type="RefSeq" id="WP_077995585.1">
    <property type="nucleotide sequence ID" value="NZ_CP019794.1"/>
</dbReference>
<evidence type="ECO:0000256" key="5">
    <source>
        <dbReference type="ARBA" id="ARBA00022679"/>
    </source>
</evidence>
<name>A0A1V0UX29_9BACL</name>
<keyword evidence="3" id="KW-0963">Cytoplasm</keyword>
<dbReference type="Gene3D" id="3.40.35.10">
    <property type="entry name" value="Phosphotransferase system, sorbose subfamily IIB component"/>
    <property type="match status" value="1"/>
</dbReference>
<dbReference type="AlphaFoldDB" id="A0A1V0UX29"/>
<keyword evidence="2" id="KW-0813">Transport</keyword>
<evidence type="ECO:0000256" key="7">
    <source>
        <dbReference type="ARBA" id="ARBA00022777"/>
    </source>
</evidence>
<keyword evidence="7" id="KW-0418">Kinase</keyword>
<dbReference type="GO" id="GO:0005737">
    <property type="term" value="C:cytoplasm"/>
    <property type="evidence" value="ECO:0007669"/>
    <property type="project" value="UniProtKB-SubCell"/>
</dbReference>
<dbReference type="Proteomes" id="UP000192727">
    <property type="component" value="Chromosome"/>
</dbReference>
<dbReference type="CDD" id="cd00001">
    <property type="entry name" value="PTS_IIB_man"/>
    <property type="match status" value="1"/>
</dbReference>
<keyword evidence="6" id="KW-0598">Phosphotransferase system</keyword>
<accession>A0A1V0UX29</accession>
<evidence type="ECO:0000256" key="4">
    <source>
        <dbReference type="ARBA" id="ARBA00022597"/>
    </source>
</evidence>
<evidence type="ECO:0000313" key="8">
    <source>
        <dbReference type="EMBL" id="ARF69763.1"/>
    </source>
</evidence>
<dbReference type="PROSITE" id="PS51101">
    <property type="entry name" value="PTS_EIIB_TYPE_4"/>
    <property type="match status" value="1"/>
</dbReference>
<dbReference type="GeneID" id="64219580"/>
<dbReference type="EMBL" id="CP020557">
    <property type="protein sequence ID" value="ARF69763.1"/>
    <property type="molecule type" value="Genomic_DNA"/>
</dbReference>
<dbReference type="Pfam" id="PF03830">
    <property type="entry name" value="PTSIIB_sorb"/>
    <property type="match status" value="1"/>
</dbReference>
<keyword evidence="4" id="KW-0762">Sugar transport</keyword>
<dbReference type="GO" id="GO:0009401">
    <property type="term" value="P:phosphoenolpyruvate-dependent sugar phosphotransferase system"/>
    <property type="evidence" value="ECO:0007669"/>
    <property type="project" value="UniProtKB-KW"/>
</dbReference>
<proteinExistence type="predicted"/>
<dbReference type="GO" id="GO:0008982">
    <property type="term" value="F:protein-N(PI)-phosphohistidine-sugar phosphotransferase activity"/>
    <property type="evidence" value="ECO:0007669"/>
    <property type="project" value="InterPro"/>
</dbReference>
<evidence type="ECO:0000256" key="3">
    <source>
        <dbReference type="ARBA" id="ARBA00022490"/>
    </source>
</evidence>
<evidence type="ECO:0000313" key="9">
    <source>
        <dbReference type="Proteomes" id="UP000192727"/>
    </source>
</evidence>
<organism evidence="8 9">
    <name type="scientific">Paenibacillus larvae subsp. pulvifaciens</name>
    <dbReference type="NCBI Taxonomy" id="1477"/>
    <lineage>
        <taxon>Bacteria</taxon>
        <taxon>Bacillati</taxon>
        <taxon>Bacillota</taxon>
        <taxon>Bacilli</taxon>
        <taxon>Bacillales</taxon>
        <taxon>Paenibacillaceae</taxon>
        <taxon>Paenibacillus</taxon>
    </lineage>
</organism>
<dbReference type="SUPFAM" id="SSF52728">
    <property type="entry name" value="PTS IIb component"/>
    <property type="match status" value="1"/>
</dbReference>
<comment type="subcellular location">
    <subcellularLocation>
        <location evidence="1">Cytoplasm</location>
    </subcellularLocation>
</comment>
<keyword evidence="5" id="KW-0808">Transferase</keyword>